<reference evidence="10 11" key="1">
    <citation type="journal article" date="2016" name="BMC Genomics">
        <title>Combined genomic and structural analyses of a cultured magnetotactic bacterium reveals its niche adaptation to a dynamic environment.</title>
        <authorList>
            <person name="Araujo A.C."/>
            <person name="Morillo V."/>
            <person name="Cypriano J."/>
            <person name="Teixeira L.C."/>
            <person name="Leao P."/>
            <person name="Lyra S."/>
            <person name="Almeida L.G."/>
            <person name="Bazylinski D.A."/>
            <person name="Vasconcellos A.T."/>
            <person name="Abreu F."/>
            <person name="Lins U."/>
        </authorList>
    </citation>
    <scope>NUCLEOTIDE SEQUENCE [LARGE SCALE GENOMIC DNA]</scope>
    <source>
        <strain evidence="10 11">IT-1</strain>
    </source>
</reference>
<organism evidence="10 11">
    <name type="scientific">Magnetofaba australis IT-1</name>
    <dbReference type="NCBI Taxonomy" id="1434232"/>
    <lineage>
        <taxon>Bacteria</taxon>
        <taxon>Pseudomonadati</taxon>
        <taxon>Pseudomonadota</taxon>
        <taxon>Magnetococcia</taxon>
        <taxon>Magnetococcales</taxon>
        <taxon>Magnetococcaceae</taxon>
        <taxon>Magnetofaba</taxon>
    </lineage>
</organism>
<feature type="domain" description="RCK N-terminal" evidence="9">
    <location>
        <begin position="364"/>
        <end position="477"/>
    </location>
</feature>
<evidence type="ECO:0000256" key="6">
    <source>
        <dbReference type="ARBA" id="ARBA00023136"/>
    </source>
</evidence>
<evidence type="ECO:0000313" key="10">
    <source>
        <dbReference type="EMBL" id="OSM01568.1"/>
    </source>
</evidence>
<evidence type="ECO:0000256" key="3">
    <source>
        <dbReference type="ARBA" id="ARBA00022448"/>
    </source>
</evidence>
<dbReference type="InterPro" id="IPR036291">
    <property type="entry name" value="NAD(P)-bd_dom_sf"/>
</dbReference>
<dbReference type="STRING" id="1434232.MAIT1_01564"/>
<feature type="transmembrane region" description="Helical" evidence="7">
    <location>
        <begin position="98"/>
        <end position="120"/>
    </location>
</feature>
<feature type="transmembrane region" description="Helical" evidence="7">
    <location>
        <begin position="6"/>
        <end position="26"/>
    </location>
</feature>
<dbReference type="PANTHER" id="PTHR42751:SF3">
    <property type="entry name" value="SODIUM_GLUTAMATE SYMPORTER"/>
    <property type="match status" value="1"/>
</dbReference>
<evidence type="ECO:0000256" key="7">
    <source>
        <dbReference type="SAM" id="Phobius"/>
    </source>
</evidence>
<evidence type="ECO:0000256" key="1">
    <source>
        <dbReference type="ARBA" id="ARBA00004141"/>
    </source>
</evidence>
<feature type="transmembrane region" description="Helical" evidence="7">
    <location>
        <begin position="38"/>
        <end position="60"/>
    </location>
</feature>
<dbReference type="InterPro" id="IPR003148">
    <property type="entry name" value="RCK_N"/>
</dbReference>
<dbReference type="InterPro" id="IPR038770">
    <property type="entry name" value="Na+/solute_symporter_sf"/>
</dbReference>
<evidence type="ECO:0000259" key="9">
    <source>
        <dbReference type="Pfam" id="PF02254"/>
    </source>
</evidence>
<keyword evidence="3" id="KW-0813">Transport</keyword>
<feature type="domain" description="Cation/H+ exchanger transmembrane" evidence="8">
    <location>
        <begin position="5"/>
        <end position="322"/>
    </location>
</feature>
<evidence type="ECO:0000259" key="8">
    <source>
        <dbReference type="Pfam" id="PF00999"/>
    </source>
</evidence>
<feature type="transmembrane region" description="Helical" evidence="7">
    <location>
        <begin position="247"/>
        <end position="269"/>
    </location>
</feature>
<feature type="transmembrane region" description="Helical" evidence="7">
    <location>
        <begin position="66"/>
        <end position="86"/>
    </location>
</feature>
<dbReference type="AlphaFoldDB" id="A0A1Y2K0M3"/>
<dbReference type="Pfam" id="PF00999">
    <property type="entry name" value="Na_H_Exchanger"/>
    <property type="match status" value="1"/>
</dbReference>
<dbReference type="SUPFAM" id="SSF51735">
    <property type="entry name" value="NAD(P)-binding Rossmann-fold domains"/>
    <property type="match status" value="1"/>
</dbReference>
<keyword evidence="5 7" id="KW-1133">Transmembrane helix</keyword>
<dbReference type="GO" id="GO:0015297">
    <property type="term" value="F:antiporter activity"/>
    <property type="evidence" value="ECO:0007669"/>
    <property type="project" value="InterPro"/>
</dbReference>
<feature type="transmembrane region" description="Helical" evidence="7">
    <location>
        <begin position="132"/>
        <end position="149"/>
    </location>
</feature>
<proteinExistence type="inferred from homology"/>
<evidence type="ECO:0000256" key="2">
    <source>
        <dbReference type="ARBA" id="ARBA00005551"/>
    </source>
</evidence>
<dbReference type="Pfam" id="PF02254">
    <property type="entry name" value="TrkA_N"/>
    <property type="match status" value="1"/>
</dbReference>
<comment type="subcellular location">
    <subcellularLocation>
        <location evidence="1">Membrane</location>
        <topology evidence="1">Multi-pass membrane protein</topology>
    </subcellularLocation>
</comment>
<evidence type="ECO:0000313" key="11">
    <source>
        <dbReference type="Proteomes" id="UP000194003"/>
    </source>
</evidence>
<dbReference type="Proteomes" id="UP000194003">
    <property type="component" value="Unassembled WGS sequence"/>
</dbReference>
<feature type="transmembrane region" description="Helical" evidence="7">
    <location>
        <begin position="222"/>
        <end position="240"/>
    </location>
</feature>
<feature type="transmembrane region" description="Helical" evidence="7">
    <location>
        <begin position="275"/>
        <end position="298"/>
    </location>
</feature>
<dbReference type="Gene3D" id="1.20.1530.20">
    <property type="match status" value="1"/>
</dbReference>
<evidence type="ECO:0000256" key="5">
    <source>
        <dbReference type="ARBA" id="ARBA00022989"/>
    </source>
</evidence>
<keyword evidence="6 7" id="KW-0472">Membrane</keyword>
<dbReference type="GO" id="GO:1902600">
    <property type="term" value="P:proton transmembrane transport"/>
    <property type="evidence" value="ECO:0007669"/>
    <property type="project" value="InterPro"/>
</dbReference>
<name>A0A1Y2K0M3_9PROT</name>
<sequence length="516" mass="54410">MASVHEVELLAEVGVMLLLFTIGLELSLGKLMEMRRLVLVGGGAQVGLAIVAGGLAALALGLPMNSAVFIGFLVSLSSTAIVLKVMQERGEMGGPHGPPTLGVLVFQDLIVVPMLLMIPLLAGQAQDPIKELGMFVIKAIGIGLLVWFGARRYVPMALVRVVRLRDPELFLMTLLMLGLGIALLTAQAGLSLALGAFLAGLVVSESDYGHHALSMVMPFRDVFTSLFFVSVGMLMDAGFFAAHLPQVLIGAALLIAIKALLTGGASLLAGTTVAAAAGAGIALAQVGEFSFVLAQAGMDAGLMDDEGRQYFLAISVATMAVTPVLVALAGGWGRKIASIPFLKTQFAEREDDIDAPFSPLGHLLVVGFGANGHAVWELAQRQGIPCRVLETNPDTVRRERANGVDIHFGDASREDVLHHAGLDKALALVVTVPAASATQHVVAAAKAACPDIPVVARTPFFTEGETLRELGAEHVVVVDREASVALITRILKLTRATPQEIAEETLWVRRHEDYDA</sequence>
<dbReference type="InterPro" id="IPR006153">
    <property type="entry name" value="Cation/H_exchanger_TM"/>
</dbReference>
<accession>A0A1Y2K0M3</accession>
<protein>
    <submittedName>
        <fullName evidence="10">Putative sodium/hydrogen exchanger</fullName>
    </submittedName>
</protein>
<comment type="similarity">
    <text evidence="2">Belongs to the monovalent cation:proton antiporter 2 (CPA2) transporter (TC 2.A.37) family.</text>
</comment>
<feature type="transmembrane region" description="Helical" evidence="7">
    <location>
        <begin position="310"/>
        <end position="332"/>
    </location>
</feature>
<evidence type="ECO:0000256" key="4">
    <source>
        <dbReference type="ARBA" id="ARBA00022692"/>
    </source>
</evidence>
<dbReference type="Gene3D" id="3.40.50.720">
    <property type="entry name" value="NAD(P)-binding Rossmann-like Domain"/>
    <property type="match status" value="1"/>
</dbReference>
<comment type="caution">
    <text evidence="10">The sequence shown here is derived from an EMBL/GenBank/DDBJ whole genome shotgun (WGS) entry which is preliminary data.</text>
</comment>
<dbReference type="EMBL" id="LVJN01000020">
    <property type="protein sequence ID" value="OSM01568.1"/>
    <property type="molecule type" value="Genomic_DNA"/>
</dbReference>
<feature type="transmembrane region" description="Helical" evidence="7">
    <location>
        <begin position="169"/>
        <end position="202"/>
    </location>
</feature>
<dbReference type="PANTHER" id="PTHR42751">
    <property type="entry name" value="SODIUM/HYDROGEN EXCHANGER FAMILY/TRKA DOMAIN PROTEIN"/>
    <property type="match status" value="1"/>
</dbReference>
<keyword evidence="11" id="KW-1185">Reference proteome</keyword>
<gene>
    <name evidence="10" type="ORF">MAIT1_01564</name>
</gene>
<dbReference type="GO" id="GO:0006813">
    <property type="term" value="P:potassium ion transport"/>
    <property type="evidence" value="ECO:0007669"/>
    <property type="project" value="InterPro"/>
</dbReference>
<dbReference type="GO" id="GO:0016020">
    <property type="term" value="C:membrane"/>
    <property type="evidence" value="ECO:0007669"/>
    <property type="project" value="UniProtKB-SubCell"/>
</dbReference>
<keyword evidence="4 7" id="KW-0812">Transmembrane</keyword>